<dbReference type="Proteomes" id="UP000078542">
    <property type="component" value="Unassembled WGS sequence"/>
</dbReference>
<sequence>MAVRLAWCGVAWRGVAQRSAAAVAANISSSCCTAGDRARTKGWVTKTTYIFSTQFQTLKGKRDLPAGPASIIPSTNTMLGPLANSSSVDVMQEGSRRCAPAREHVLLNYSRVTVNLRERGKERREGCPLLKLCAWAYQICPRAKRRAKRNLNWRT</sequence>
<dbReference type="AlphaFoldDB" id="A0A195D6Z8"/>
<accession>A0A195D6Z8</accession>
<evidence type="ECO:0000313" key="2">
    <source>
        <dbReference type="Proteomes" id="UP000078542"/>
    </source>
</evidence>
<organism evidence="1 2">
    <name type="scientific">Cyphomyrmex costatus</name>
    <dbReference type="NCBI Taxonomy" id="456900"/>
    <lineage>
        <taxon>Eukaryota</taxon>
        <taxon>Metazoa</taxon>
        <taxon>Ecdysozoa</taxon>
        <taxon>Arthropoda</taxon>
        <taxon>Hexapoda</taxon>
        <taxon>Insecta</taxon>
        <taxon>Pterygota</taxon>
        <taxon>Neoptera</taxon>
        <taxon>Endopterygota</taxon>
        <taxon>Hymenoptera</taxon>
        <taxon>Apocrita</taxon>
        <taxon>Aculeata</taxon>
        <taxon>Formicoidea</taxon>
        <taxon>Formicidae</taxon>
        <taxon>Myrmicinae</taxon>
        <taxon>Cyphomyrmex</taxon>
    </lineage>
</organism>
<evidence type="ECO:0000313" key="1">
    <source>
        <dbReference type="EMBL" id="KYN08665.1"/>
    </source>
</evidence>
<protein>
    <submittedName>
        <fullName evidence="1">Uncharacterized protein</fullName>
    </submittedName>
</protein>
<proteinExistence type="predicted"/>
<gene>
    <name evidence="1" type="ORF">ALC62_00336</name>
</gene>
<dbReference type="EMBL" id="KQ976750">
    <property type="protein sequence ID" value="KYN08665.1"/>
    <property type="molecule type" value="Genomic_DNA"/>
</dbReference>
<keyword evidence="2" id="KW-1185">Reference proteome</keyword>
<dbReference type="PROSITE" id="PS51257">
    <property type="entry name" value="PROKAR_LIPOPROTEIN"/>
    <property type="match status" value="1"/>
</dbReference>
<reference evidence="1 2" key="1">
    <citation type="submission" date="2016-03" db="EMBL/GenBank/DDBJ databases">
        <title>Cyphomyrmex costatus WGS genome.</title>
        <authorList>
            <person name="Nygaard S."/>
            <person name="Hu H."/>
            <person name="Boomsma J."/>
            <person name="Zhang G."/>
        </authorList>
    </citation>
    <scope>NUCLEOTIDE SEQUENCE [LARGE SCALE GENOMIC DNA]</scope>
    <source>
        <strain evidence="1">MS0001</strain>
        <tissue evidence="1">Whole body</tissue>
    </source>
</reference>
<name>A0A195D6Z8_9HYME</name>